<proteinExistence type="predicted"/>
<organism evidence="1 2">
    <name type="scientific">Scophthalmus maximus</name>
    <name type="common">Turbot</name>
    <name type="synonym">Psetta maxima</name>
    <dbReference type="NCBI Taxonomy" id="52904"/>
    <lineage>
        <taxon>Eukaryota</taxon>
        <taxon>Metazoa</taxon>
        <taxon>Chordata</taxon>
        <taxon>Craniata</taxon>
        <taxon>Vertebrata</taxon>
        <taxon>Euteleostomi</taxon>
        <taxon>Actinopterygii</taxon>
        <taxon>Neopterygii</taxon>
        <taxon>Teleostei</taxon>
        <taxon>Neoteleostei</taxon>
        <taxon>Acanthomorphata</taxon>
        <taxon>Carangaria</taxon>
        <taxon>Pleuronectiformes</taxon>
        <taxon>Pleuronectoidei</taxon>
        <taxon>Scophthalmidae</taxon>
        <taxon>Scophthalmus</taxon>
    </lineage>
</organism>
<accession>A0A2U9CVT5</accession>
<name>A0A2U9CVT5_SCOMX</name>
<gene>
    <name evidence="1" type="ORF">SMAX5B_002039</name>
</gene>
<dbReference type="Proteomes" id="UP000246464">
    <property type="component" value="Chromosome 21"/>
</dbReference>
<dbReference type="AlphaFoldDB" id="A0A2U9CVT5"/>
<dbReference type="EMBL" id="CP026263">
    <property type="protein sequence ID" value="AWP20804.1"/>
    <property type="molecule type" value="Genomic_DNA"/>
</dbReference>
<sequence length="83" mass="9506">MGVSGKIFTYFCGKRCERSWREASTVAKSPSHVLLLIAICHSMYLAIVLRPLRHTEIWVSTRGPLSPWRDQRCDLREVTCTSP</sequence>
<protein>
    <submittedName>
        <fullName evidence="1">Uncharacterized protein</fullName>
    </submittedName>
</protein>
<evidence type="ECO:0000313" key="2">
    <source>
        <dbReference type="Proteomes" id="UP000246464"/>
    </source>
</evidence>
<keyword evidence="2" id="KW-1185">Reference proteome</keyword>
<evidence type="ECO:0000313" key="1">
    <source>
        <dbReference type="EMBL" id="AWP20804.1"/>
    </source>
</evidence>
<reference evidence="1 2" key="1">
    <citation type="submission" date="2017-12" db="EMBL/GenBank/DDBJ databases">
        <title>Integrating genomic resources of turbot (Scophthalmus maximus) in depth evaluation of genetic and physical mapping variation across individuals.</title>
        <authorList>
            <person name="Martinez P."/>
        </authorList>
    </citation>
    <scope>NUCLEOTIDE SEQUENCE [LARGE SCALE GENOMIC DNA]</scope>
</reference>